<dbReference type="OrthoDB" id="9852698at2"/>
<keyword evidence="1" id="KW-0812">Transmembrane</keyword>
<keyword evidence="4" id="KW-1185">Reference proteome</keyword>
<keyword evidence="1" id="KW-1133">Transmembrane helix</keyword>
<name>B7KN10_GLOC7</name>
<organism evidence="3 4">
    <name type="scientific">Gloeothece citriformis (strain PCC 7424)</name>
    <name type="common">Cyanothece sp. (strain PCC 7424)</name>
    <dbReference type="NCBI Taxonomy" id="65393"/>
    <lineage>
        <taxon>Bacteria</taxon>
        <taxon>Bacillati</taxon>
        <taxon>Cyanobacteriota</taxon>
        <taxon>Cyanophyceae</taxon>
        <taxon>Oscillatoriophycideae</taxon>
        <taxon>Chroococcales</taxon>
        <taxon>Aphanothecaceae</taxon>
        <taxon>Gloeothece</taxon>
        <taxon>Gloeothece citriformis</taxon>
    </lineage>
</organism>
<keyword evidence="3" id="KW-0614">Plasmid</keyword>
<dbReference type="EMBL" id="CP001297">
    <property type="protein sequence ID" value="ACK74182.1"/>
    <property type="molecule type" value="Genomic_DNA"/>
</dbReference>
<dbReference type="AlphaFoldDB" id="B7KN10"/>
<evidence type="ECO:0000259" key="2">
    <source>
        <dbReference type="Pfam" id="PF14082"/>
    </source>
</evidence>
<dbReference type="HOGENOM" id="CLU_1056555_0_0_3"/>
<reference evidence="4" key="1">
    <citation type="journal article" date="2011" name="MBio">
        <title>Novel metabolic attributes of the genus Cyanothece, comprising a group of unicellular nitrogen-fixing Cyanobacteria.</title>
        <authorList>
            <person name="Bandyopadhyay A."/>
            <person name="Elvitigala T."/>
            <person name="Welsh E."/>
            <person name="Stockel J."/>
            <person name="Liberton M."/>
            <person name="Min H."/>
            <person name="Sherman L.A."/>
            <person name="Pakrasi H.B."/>
        </authorList>
    </citation>
    <scope>NUCLEOTIDE SEQUENCE [LARGE SCALE GENOMIC DNA]</scope>
    <source>
        <strain evidence="4">PCC 7424</strain>
        <plasmid evidence="4">pP742406</plasmid>
    </source>
</reference>
<accession>B7KN10</accession>
<dbReference type="InterPro" id="IPR025359">
    <property type="entry name" value="SduA_C"/>
</dbReference>
<protein>
    <recommendedName>
        <fullName evidence="2">Shedu protein SduA C-terminal domain-containing protein</fullName>
    </recommendedName>
</protein>
<feature type="domain" description="Shedu protein SduA C-terminal" evidence="2">
    <location>
        <begin position="92"/>
        <end position="262"/>
    </location>
</feature>
<evidence type="ECO:0000313" key="3">
    <source>
        <dbReference type="EMBL" id="ACK74182.1"/>
    </source>
</evidence>
<keyword evidence="1" id="KW-0472">Membrane</keyword>
<feature type="transmembrane region" description="Helical" evidence="1">
    <location>
        <begin position="23"/>
        <end position="43"/>
    </location>
</feature>
<dbReference type="Proteomes" id="UP000002384">
    <property type="component" value="Plasmid pP742406"/>
</dbReference>
<evidence type="ECO:0000313" key="4">
    <source>
        <dbReference type="Proteomes" id="UP000002384"/>
    </source>
</evidence>
<proteinExistence type="predicted"/>
<gene>
    <name evidence="3" type="ordered locus">PCC7424_5623</name>
</gene>
<geneLocation type="plasmid" evidence="3 4">
    <name>pP742406</name>
</geneLocation>
<dbReference type="KEGG" id="cyc:PCC7424_5623"/>
<dbReference type="RefSeq" id="WP_012599415.1">
    <property type="nucleotide sequence ID" value="NC_011734.1"/>
</dbReference>
<dbReference type="Pfam" id="PF14082">
    <property type="entry name" value="SduA_C"/>
    <property type="match status" value="1"/>
</dbReference>
<sequence length="263" mass="30851">MELFKNWPSIIKEFINYPAKVQIAWFLTLIVIIGWILFLTSWSKEKIEEKNKKNTINQNNSKVEEEKISKEPFSENSEQNKQHFEKLISESSDLNKIKQFIENHKTVLNGAPQELAGKPLIEDLRDFPIQDDLVPNFTRFNFQSDISQIVNFIIFFDFLSPNDNIFEQEQNFTEVVLNKLSRMKKYILTARSNYSKYVNSAAKVENFSIPLSKMDGYSQTIFEGIIIVGRRNYLSAKQIEYLSAFNKDYNNDIKIITYDVLLE</sequence>
<evidence type="ECO:0000256" key="1">
    <source>
        <dbReference type="SAM" id="Phobius"/>
    </source>
</evidence>